<dbReference type="PANTHER" id="PTHR11991">
    <property type="entry name" value="TRANSLATIONALLY CONTROLLED TUMOR PROTEIN-RELATED"/>
    <property type="match status" value="1"/>
</dbReference>
<protein>
    <submittedName>
        <fullName evidence="3">Translationally-controlled tumor protein-like</fullName>
    </submittedName>
</protein>
<dbReference type="InterPro" id="IPR018105">
    <property type="entry name" value="Translational_control_tumour_p"/>
</dbReference>
<name>A0A2R5GEN3_9STRA</name>
<comment type="similarity">
    <text evidence="1">Belongs to the TCTP family.</text>
</comment>
<dbReference type="PROSITE" id="PS51797">
    <property type="entry name" value="TCTP_3"/>
    <property type="match status" value="1"/>
</dbReference>
<comment type="caution">
    <text evidence="3">The sequence shown here is derived from an EMBL/GenBank/DDBJ whole genome shotgun (WGS) entry which is preliminary data.</text>
</comment>
<proteinExistence type="inferred from homology"/>
<dbReference type="InParanoid" id="A0A2R5GEN3"/>
<dbReference type="PROSITE" id="PS01002">
    <property type="entry name" value="TCTP_1"/>
    <property type="match status" value="1"/>
</dbReference>
<dbReference type="InterPro" id="IPR018103">
    <property type="entry name" value="Translation_control_tumour_CS"/>
</dbReference>
<dbReference type="Gene3D" id="2.170.150.10">
    <property type="entry name" value="Metal Binding Protein, Guanine Nucleotide Exchange Factor, Chain A"/>
    <property type="match status" value="1"/>
</dbReference>
<accession>A0A2R5GEN3</accession>
<dbReference type="FunCoup" id="A0A2R5GEN3">
    <property type="interactions" value="309"/>
</dbReference>
<dbReference type="Proteomes" id="UP000241890">
    <property type="component" value="Unassembled WGS sequence"/>
</dbReference>
<evidence type="ECO:0000259" key="2">
    <source>
        <dbReference type="PROSITE" id="PS51797"/>
    </source>
</evidence>
<dbReference type="SUPFAM" id="SSF51316">
    <property type="entry name" value="Mss4-like"/>
    <property type="match status" value="1"/>
</dbReference>
<evidence type="ECO:0000313" key="4">
    <source>
        <dbReference type="Proteomes" id="UP000241890"/>
    </source>
</evidence>
<dbReference type="PANTHER" id="PTHR11991:SF0">
    <property type="entry name" value="TRANSLATIONALLY-CONTROLLED TUMOR PROTEIN"/>
    <property type="match status" value="1"/>
</dbReference>
<keyword evidence="4" id="KW-1185">Reference proteome</keyword>
<dbReference type="InterPro" id="IPR011057">
    <property type="entry name" value="Mss4-like_sf"/>
</dbReference>
<reference evidence="3 4" key="1">
    <citation type="submission" date="2017-12" db="EMBL/GenBank/DDBJ databases">
        <title>Sequencing, de novo assembly and annotation of complete genome of a new Thraustochytrid species, strain FCC1311.</title>
        <authorList>
            <person name="Sedici K."/>
            <person name="Godart F."/>
            <person name="Aiese Cigliano R."/>
            <person name="Sanseverino W."/>
            <person name="Barakat M."/>
            <person name="Ortet P."/>
            <person name="Marechal E."/>
            <person name="Cagnac O."/>
            <person name="Amato A."/>
        </authorList>
    </citation>
    <scope>NUCLEOTIDE SEQUENCE [LARGE SCALE GENOMIC DNA]</scope>
</reference>
<dbReference type="EMBL" id="BEYU01000022">
    <property type="protein sequence ID" value="GBG26691.1"/>
    <property type="molecule type" value="Genomic_DNA"/>
</dbReference>
<dbReference type="InterPro" id="IPR034737">
    <property type="entry name" value="TCTP"/>
</dbReference>
<gene>
    <name evidence="3" type="ORF">FCC1311_029122</name>
</gene>
<sequence>MIVYTDIASGDQVLSDSYVQEPLKFNGAELEGLTVVQSKMINKDVGDIDIGANASAEEADAGTDDAAQMVNQLVDKETGFSYEGPIELKKAEFAVMYKKFCKDTKDKIVEKGDKPGPFMKSAKAFLELLNAEFKNFEIYQTSSFTSPVVAWWDDQANELGAPKFIYFTHAMIAEKY</sequence>
<dbReference type="OrthoDB" id="10248936at2759"/>
<dbReference type="InterPro" id="IPR011323">
    <property type="entry name" value="Mss4/transl-control_tumour"/>
</dbReference>
<dbReference type="GO" id="GO:0005509">
    <property type="term" value="F:calcium ion binding"/>
    <property type="evidence" value="ECO:0007669"/>
    <property type="project" value="TreeGrafter"/>
</dbReference>
<evidence type="ECO:0000313" key="3">
    <source>
        <dbReference type="EMBL" id="GBG26691.1"/>
    </source>
</evidence>
<feature type="domain" description="TCTP" evidence="2">
    <location>
        <begin position="1"/>
        <end position="176"/>
    </location>
</feature>
<dbReference type="Pfam" id="PF00838">
    <property type="entry name" value="TCTP"/>
    <property type="match status" value="1"/>
</dbReference>
<organism evidence="3 4">
    <name type="scientific">Hondaea fermentalgiana</name>
    <dbReference type="NCBI Taxonomy" id="2315210"/>
    <lineage>
        <taxon>Eukaryota</taxon>
        <taxon>Sar</taxon>
        <taxon>Stramenopiles</taxon>
        <taxon>Bigyra</taxon>
        <taxon>Labyrinthulomycetes</taxon>
        <taxon>Thraustochytrida</taxon>
        <taxon>Thraustochytriidae</taxon>
        <taxon>Hondaea</taxon>
    </lineage>
</organism>
<evidence type="ECO:0000256" key="1">
    <source>
        <dbReference type="PROSITE-ProRule" id="PRU01133"/>
    </source>
</evidence>
<dbReference type="GO" id="GO:0005737">
    <property type="term" value="C:cytoplasm"/>
    <property type="evidence" value="ECO:0007669"/>
    <property type="project" value="TreeGrafter"/>
</dbReference>
<dbReference type="AlphaFoldDB" id="A0A2R5GEN3"/>